<gene>
    <name evidence="1" type="ORF">GHK86_06340</name>
</gene>
<evidence type="ECO:0000313" key="1">
    <source>
        <dbReference type="EMBL" id="MST32341.1"/>
    </source>
</evidence>
<proteinExistence type="predicted"/>
<reference evidence="1 2" key="1">
    <citation type="submission" date="2019-11" db="EMBL/GenBank/DDBJ databases">
        <title>Acidiferrimicrobium australis gen. nov., sp. nov., an acidophilic and obligately heterotrophic, member of the Actinobacteria that catalyses dissimilatory oxido- reduction of iron isolated from metal-rich acidic water in Chile.</title>
        <authorList>
            <person name="Gonzalez D."/>
            <person name="Huber K."/>
            <person name="Hedrich S."/>
            <person name="Rojas-Villalobos C."/>
            <person name="Quatrini R."/>
            <person name="Dinamarca M.A."/>
            <person name="Schwarz A."/>
            <person name="Canales C."/>
            <person name="Nancucheo I."/>
        </authorList>
    </citation>
    <scope>NUCLEOTIDE SEQUENCE [LARGE SCALE GENOMIC DNA]</scope>
    <source>
        <strain evidence="1 2">USS-CCA1</strain>
    </source>
</reference>
<dbReference type="Proteomes" id="UP000437736">
    <property type="component" value="Unassembled WGS sequence"/>
</dbReference>
<accession>A0ABW9QRS1</accession>
<keyword evidence="2" id="KW-1185">Reference proteome</keyword>
<name>A0ABW9QRS1_9ACTN</name>
<sequence length="181" mass="17969">MVLGLALVALEAEDLEGGVGPALEVAQPAVGVDGVDGLRRGRQPAVEAAVIQRPGGTGKIPLFHQGQGQVGVKDRVGVAGREARVQGLSGHLLAATEITGDPCTDGGRAAHVGEGSGGPPVPGMSQRSVEDGSGLLLVLGQAEGGQGGHERERRAGPSVQQAVAGQAPPGIVDCFGCTALQ</sequence>
<evidence type="ECO:0000313" key="2">
    <source>
        <dbReference type="Proteomes" id="UP000437736"/>
    </source>
</evidence>
<organism evidence="1 2">
    <name type="scientific">Acidiferrimicrobium australe</name>
    <dbReference type="NCBI Taxonomy" id="2664430"/>
    <lineage>
        <taxon>Bacteria</taxon>
        <taxon>Bacillati</taxon>
        <taxon>Actinomycetota</taxon>
        <taxon>Acidimicrobiia</taxon>
        <taxon>Acidimicrobiales</taxon>
        <taxon>Acidimicrobiaceae</taxon>
        <taxon>Acidiferrimicrobium</taxon>
    </lineage>
</organism>
<protein>
    <submittedName>
        <fullName evidence="1">Uncharacterized protein</fullName>
    </submittedName>
</protein>
<comment type="caution">
    <text evidence="1">The sequence shown here is derived from an EMBL/GenBank/DDBJ whole genome shotgun (WGS) entry which is preliminary data.</text>
</comment>
<dbReference type="EMBL" id="WJHE01000274">
    <property type="protein sequence ID" value="MST32341.1"/>
    <property type="molecule type" value="Genomic_DNA"/>
</dbReference>